<dbReference type="EMBL" id="RCHS01001646">
    <property type="protein sequence ID" value="RMX52413.1"/>
    <property type="molecule type" value="Genomic_DNA"/>
</dbReference>
<reference evidence="1 2" key="1">
    <citation type="journal article" date="2018" name="Sci. Rep.">
        <title>Comparative analysis of the Pocillopora damicornis genome highlights role of immune system in coral evolution.</title>
        <authorList>
            <person name="Cunning R."/>
            <person name="Bay R.A."/>
            <person name="Gillette P."/>
            <person name="Baker A.C."/>
            <person name="Traylor-Knowles N."/>
        </authorList>
    </citation>
    <scope>NUCLEOTIDE SEQUENCE [LARGE SCALE GENOMIC DNA]</scope>
    <source>
        <strain evidence="1">RSMAS</strain>
        <tissue evidence="1">Whole animal</tissue>
    </source>
</reference>
<organism evidence="1 2">
    <name type="scientific">Pocillopora damicornis</name>
    <name type="common">Cauliflower coral</name>
    <name type="synonym">Millepora damicornis</name>
    <dbReference type="NCBI Taxonomy" id="46731"/>
    <lineage>
        <taxon>Eukaryota</taxon>
        <taxon>Metazoa</taxon>
        <taxon>Cnidaria</taxon>
        <taxon>Anthozoa</taxon>
        <taxon>Hexacorallia</taxon>
        <taxon>Scleractinia</taxon>
        <taxon>Astrocoeniina</taxon>
        <taxon>Pocilloporidae</taxon>
        <taxon>Pocillopora</taxon>
    </lineage>
</organism>
<sequence length="206" mass="22754">MDQSESRIFTFYSDNASKTEWAPEDEFSGGYGRLRAVTGGSGIVQYFFKHSLSIHSPTGKNVNLPYTLACVHWYKVHLHARFSFGLPIQACLPSFEVESVAAFIPVMRIDSVCGVAELSYNLGTVNGKEKIVVAFPLDLKLHWVAGGVCLRHCNNRLYGLIGLFQMMTQYNHYSTASNNHNVSNDQRGSLVLTLSNDQTASNGPNG</sequence>
<comment type="caution">
    <text evidence="1">The sequence shown here is derived from an EMBL/GenBank/DDBJ whole genome shotgun (WGS) entry which is preliminary data.</text>
</comment>
<protein>
    <submittedName>
        <fullName evidence="1">Uncharacterized protein</fullName>
    </submittedName>
</protein>
<keyword evidence="2" id="KW-1185">Reference proteome</keyword>
<evidence type="ECO:0000313" key="2">
    <source>
        <dbReference type="Proteomes" id="UP000275408"/>
    </source>
</evidence>
<gene>
    <name evidence="1" type="ORF">pdam_00024385</name>
</gene>
<proteinExistence type="predicted"/>
<evidence type="ECO:0000313" key="1">
    <source>
        <dbReference type="EMBL" id="RMX52413.1"/>
    </source>
</evidence>
<name>A0A3M6UFH2_POCDA</name>
<accession>A0A3M6UFH2</accession>
<dbReference type="Proteomes" id="UP000275408">
    <property type="component" value="Unassembled WGS sequence"/>
</dbReference>
<dbReference type="AlphaFoldDB" id="A0A3M6UFH2"/>